<evidence type="ECO:0000313" key="2">
    <source>
        <dbReference type="EMBL" id="AHY04951.1"/>
    </source>
</evidence>
<accession>A0A023UP77</accession>
<sequence>MSTGREWTKMTDPTRTTPFAGDLFKGQRPRTLVLKDPSWNLLRPEPTERKGRTSSPEVMTEPKPFTRQRETPPRDFIKRTHPAAEKPQHKPGAEYKIDSTTPTK</sequence>
<proteinExistence type="predicted"/>
<feature type="region of interest" description="Disordered" evidence="1">
    <location>
        <begin position="1"/>
        <end position="23"/>
    </location>
</feature>
<dbReference type="RefSeq" id="YP_009029697.1">
    <property type="nucleotide sequence ID" value="NC_024094.1"/>
</dbReference>
<organism evidence="2">
    <name type="scientific">Magnusiomyces tetraspermus</name>
    <dbReference type="NCBI Taxonomy" id="1232584"/>
    <lineage>
        <taxon>Eukaryota</taxon>
        <taxon>Fungi</taxon>
        <taxon>Dikarya</taxon>
        <taxon>Ascomycota</taxon>
        <taxon>Saccharomycotina</taxon>
        <taxon>Dipodascomycetes</taxon>
        <taxon>Dipodascales</taxon>
        <taxon>Dipodascaceae</taxon>
        <taxon>Magnusiomyces</taxon>
    </lineage>
</organism>
<name>A0A023UP77_9ASCO</name>
<dbReference type="AlphaFoldDB" id="A0A023UP77"/>
<geneLocation type="mitochondrion" evidence="2"/>
<gene>
    <name evidence="2" type="primary">orf104</name>
</gene>
<feature type="compositionally biased region" description="Basic and acidic residues" evidence="1">
    <location>
        <begin position="67"/>
        <end position="97"/>
    </location>
</feature>
<keyword evidence="2" id="KW-0496">Mitochondrion</keyword>
<protein>
    <submittedName>
        <fullName evidence="2">Uncharacterized protein</fullName>
    </submittedName>
</protein>
<reference evidence="2" key="1">
    <citation type="journal article" date="2014" name="Proc. Natl. Acad. Sci. U.S.A.">
        <title>Massive programmed translational jumping in mitochondria.</title>
        <authorList>
            <person name="Lang B.F."/>
            <person name="Jakubkova M."/>
            <person name="Hegedusova E."/>
            <person name="Daoud R."/>
            <person name="Forget L."/>
            <person name="Brejova B."/>
            <person name="Vinar T."/>
            <person name="Kosa P."/>
            <person name="Fricova D."/>
            <person name="Nebohacova M."/>
            <person name="Griac P."/>
            <person name="Tomaska L."/>
            <person name="Burger G."/>
            <person name="Nosek J."/>
        </authorList>
    </citation>
    <scope>NUCLEOTIDE SEQUENCE</scope>
    <source>
        <strain evidence="2">NRRL Y-7288</strain>
    </source>
</reference>
<feature type="compositionally biased region" description="Polar residues" evidence="1">
    <location>
        <begin position="1"/>
        <end position="17"/>
    </location>
</feature>
<dbReference type="GeneID" id="19351029"/>
<evidence type="ECO:0000256" key="1">
    <source>
        <dbReference type="SAM" id="MobiDB-lite"/>
    </source>
</evidence>
<feature type="region of interest" description="Disordered" evidence="1">
    <location>
        <begin position="39"/>
        <end position="104"/>
    </location>
</feature>
<dbReference type="EMBL" id="KJ459951">
    <property type="protein sequence ID" value="AHY04951.1"/>
    <property type="molecule type" value="Genomic_DNA"/>
</dbReference>